<dbReference type="InterPro" id="IPR023214">
    <property type="entry name" value="HAD_sf"/>
</dbReference>
<evidence type="ECO:0000313" key="8">
    <source>
        <dbReference type="EMBL" id="TRB75856.1"/>
    </source>
</evidence>
<keyword evidence="11" id="KW-1185">Reference proteome</keyword>
<evidence type="ECO:0000313" key="6">
    <source>
        <dbReference type="EMBL" id="STY65541.1"/>
    </source>
</evidence>
<keyword evidence="2" id="KW-0479">Metal-binding</keyword>
<dbReference type="SFLD" id="SFLDS00003">
    <property type="entry name" value="Haloacid_Dehalogenase"/>
    <property type="match status" value="1"/>
</dbReference>
<evidence type="ECO:0000256" key="1">
    <source>
        <dbReference type="ARBA" id="ARBA00001946"/>
    </source>
</evidence>
<dbReference type="AlphaFoldDB" id="A0A249A1H8"/>
<dbReference type="EMBL" id="VAJI01000003">
    <property type="protein sequence ID" value="TRB39527.1"/>
    <property type="molecule type" value="Genomic_DNA"/>
</dbReference>
<comment type="cofactor">
    <cofactor evidence="1">
        <name>Mg(2+)</name>
        <dbReference type="ChEBI" id="CHEBI:18420"/>
    </cofactor>
</comment>
<dbReference type="Proteomes" id="UP000315164">
    <property type="component" value="Unassembled WGS sequence"/>
</dbReference>
<dbReference type="EMBL" id="UGPL01000006">
    <property type="protein sequence ID" value="STY65541.1"/>
    <property type="molecule type" value="Genomic_DNA"/>
</dbReference>
<dbReference type="CDD" id="cd07516">
    <property type="entry name" value="HAD_Pase"/>
    <property type="match status" value="1"/>
</dbReference>
<dbReference type="SFLD" id="SFLDG01140">
    <property type="entry name" value="C2.B:_Phosphomannomutase_and_P"/>
    <property type="match status" value="1"/>
</dbReference>
<dbReference type="Proteomes" id="UP000254031">
    <property type="component" value="Unassembled WGS sequence"/>
</dbReference>
<dbReference type="NCBIfam" id="TIGR01484">
    <property type="entry name" value="HAD-SF-IIB"/>
    <property type="match status" value="1"/>
</dbReference>
<reference evidence="6 9" key="1">
    <citation type="submission" date="2018-06" db="EMBL/GenBank/DDBJ databases">
        <authorList>
            <consortium name="Pathogen Informatics"/>
            <person name="Doyle S."/>
        </authorList>
    </citation>
    <scope>NUCLEOTIDE SEQUENCE [LARGE SCALE GENOMIC DNA]</scope>
    <source>
        <strain evidence="6 9">NCTC9380</strain>
    </source>
</reference>
<comment type="similarity">
    <text evidence="5">Belongs to the HAD-like hydrolase superfamily. Cof family.</text>
</comment>
<dbReference type="Proteomes" id="UP000318394">
    <property type="component" value="Unassembled WGS sequence"/>
</dbReference>
<sequence length="271" mass="30069">MTLPFRAIISDLDGTLLNANHKIGDFTIDTLEQLSKKGVDIFFATGRNHPDVSQIIGKVNVKNAMLVTSNGARANNLEGKKILNHYLPEDLAFELMNIEFDDQNVCLNSYQGDEWFINKEIAELKKFHQDSGFSYQVVNFAHHHGRNTEKVFFIGKTAEALVPIEHYIRDTYGDRVQMTYSALLCLEVMAKGVCKANALAELVKLRGYTLADCIAFGDGMNDVEMLSLAGKGCLMGNADPRLKAVLPNNEVIGFNKDEAVASYLRATFGIV</sequence>
<dbReference type="Gene3D" id="3.40.50.1000">
    <property type="entry name" value="HAD superfamily/HAD-like"/>
    <property type="match status" value="1"/>
</dbReference>
<dbReference type="Pfam" id="PF08282">
    <property type="entry name" value="Hydrolase_3"/>
    <property type="match status" value="1"/>
</dbReference>
<dbReference type="InterPro" id="IPR006379">
    <property type="entry name" value="HAD-SF_hydro_IIB"/>
</dbReference>
<gene>
    <name evidence="6" type="primary">cof</name>
    <name evidence="8" type="ORF">FEA53_02580</name>
    <name evidence="7" type="ORF">FEB89_02580</name>
    <name evidence="6" type="ORF">NCTC9380_00808</name>
</gene>
<evidence type="ECO:0000256" key="4">
    <source>
        <dbReference type="ARBA" id="ARBA00022842"/>
    </source>
</evidence>
<dbReference type="GO" id="GO:0000287">
    <property type="term" value="F:magnesium ion binding"/>
    <property type="evidence" value="ECO:0007669"/>
    <property type="project" value="UniProtKB-ARBA"/>
</dbReference>
<evidence type="ECO:0000256" key="2">
    <source>
        <dbReference type="ARBA" id="ARBA00022723"/>
    </source>
</evidence>
<dbReference type="PANTHER" id="PTHR47267">
    <property type="match status" value="1"/>
</dbReference>
<dbReference type="RefSeq" id="WP_006249366.1">
    <property type="nucleotide sequence ID" value="NZ_CP011098.1"/>
</dbReference>
<evidence type="ECO:0000256" key="3">
    <source>
        <dbReference type="ARBA" id="ARBA00022801"/>
    </source>
</evidence>
<keyword evidence="3 6" id="KW-0378">Hydrolase</keyword>
<reference evidence="10 11" key="2">
    <citation type="journal article" date="2019" name="Vet. Microbiol.">
        <title>Genetic characterization of susceptible and multi-drug resistant Mannheimia haemolytica isolated from high-risk stocker calves prior to and after antimicrobial metaphylaxis.</title>
        <authorList>
            <person name="Snyder E.R."/>
            <person name="Alvarez-Narvaez S."/>
            <person name="Credille B.C."/>
        </authorList>
    </citation>
    <scope>NUCLEOTIDE SEQUENCE [LARGE SCALE GENOMIC DNA]</scope>
    <source>
        <strain evidence="8 10">UGA-R5-128-1</strain>
        <strain evidence="7 11">UGA-R7-163-1</strain>
    </source>
</reference>
<dbReference type="InterPro" id="IPR036412">
    <property type="entry name" value="HAD-like_sf"/>
</dbReference>
<dbReference type="NCBIfam" id="TIGR00099">
    <property type="entry name" value="Cof-subfamily"/>
    <property type="match status" value="1"/>
</dbReference>
<dbReference type="PROSITE" id="PS01228">
    <property type="entry name" value="COF_1"/>
    <property type="match status" value="1"/>
</dbReference>
<evidence type="ECO:0000313" key="9">
    <source>
        <dbReference type="Proteomes" id="UP000254031"/>
    </source>
</evidence>
<dbReference type="GO" id="GO:0016791">
    <property type="term" value="F:phosphatase activity"/>
    <property type="evidence" value="ECO:0007669"/>
    <property type="project" value="UniProtKB-ARBA"/>
</dbReference>
<dbReference type="PROSITE" id="PS01229">
    <property type="entry name" value="COF_2"/>
    <property type="match status" value="1"/>
</dbReference>
<dbReference type="OrthoDB" id="5498330at2"/>
<evidence type="ECO:0000313" key="10">
    <source>
        <dbReference type="Proteomes" id="UP000315164"/>
    </source>
</evidence>
<proteinExistence type="inferred from homology"/>
<evidence type="ECO:0000313" key="11">
    <source>
        <dbReference type="Proteomes" id="UP000318394"/>
    </source>
</evidence>
<evidence type="ECO:0000256" key="5">
    <source>
        <dbReference type="ARBA" id="ARBA00034778"/>
    </source>
</evidence>
<dbReference type="EMBL" id="VAJB01000003">
    <property type="protein sequence ID" value="TRB75856.1"/>
    <property type="molecule type" value="Genomic_DNA"/>
</dbReference>
<dbReference type="InterPro" id="IPR000150">
    <property type="entry name" value="Cof"/>
</dbReference>
<accession>A0A249A1H8</accession>
<dbReference type="Gene3D" id="3.30.1240.10">
    <property type="match status" value="1"/>
</dbReference>
<organism evidence="6 9">
    <name type="scientific">Mannheimia haemolytica</name>
    <name type="common">Pasteurella haemolytica</name>
    <dbReference type="NCBI Taxonomy" id="75985"/>
    <lineage>
        <taxon>Bacteria</taxon>
        <taxon>Pseudomonadati</taxon>
        <taxon>Pseudomonadota</taxon>
        <taxon>Gammaproteobacteria</taxon>
        <taxon>Pasteurellales</taxon>
        <taxon>Pasteurellaceae</taxon>
        <taxon>Mannheimia</taxon>
    </lineage>
</organism>
<dbReference type="KEGG" id="mhaq:WC39_09485"/>
<dbReference type="EC" id="3.6.1.-" evidence="6"/>
<protein>
    <submittedName>
        <fullName evidence="7">Cof-type HAD-IIB family hydrolase</fullName>
    </submittedName>
    <submittedName>
        <fullName evidence="6">HMP-PP phosphatase</fullName>
        <ecNumber evidence="6">3.6.1.-</ecNumber>
    </submittedName>
</protein>
<keyword evidence="4" id="KW-0460">Magnesium</keyword>
<evidence type="ECO:0000313" key="7">
    <source>
        <dbReference type="EMBL" id="TRB39527.1"/>
    </source>
</evidence>
<dbReference type="GeneID" id="67369602"/>
<dbReference type="KEGG" id="mhay:VK67_09485"/>
<dbReference type="PANTHER" id="PTHR47267:SF4">
    <property type="entry name" value="PYRIDOXAL PHOSPHATE PHOSPHATASE YIGL"/>
    <property type="match status" value="1"/>
</dbReference>
<dbReference type="SUPFAM" id="SSF56784">
    <property type="entry name" value="HAD-like"/>
    <property type="match status" value="1"/>
</dbReference>
<name>A0A249A1H8_MANHA</name>